<geneLocation type="mitochondrion" evidence="12"/>
<protein>
    <submittedName>
        <fullName evidence="12">ATP synthase F0 subunit 6</fullName>
    </submittedName>
</protein>
<feature type="transmembrane region" description="Helical" evidence="11">
    <location>
        <begin position="50"/>
        <end position="69"/>
    </location>
</feature>
<dbReference type="SUPFAM" id="SSF81336">
    <property type="entry name" value="F1F0 ATP synthase subunit A"/>
    <property type="match status" value="1"/>
</dbReference>
<evidence type="ECO:0000256" key="9">
    <source>
        <dbReference type="ARBA" id="ARBA00023136"/>
    </source>
</evidence>
<keyword evidence="8" id="KW-0406">Ion transport</keyword>
<keyword evidence="7 11" id="KW-1133">Transmembrane helix</keyword>
<reference evidence="12" key="1">
    <citation type="journal article" date="2018" name="Int. J. Parasitol.">
        <title>Validity of the Diplostomoidea and Diplostomida (Digenea, Platyhelminthes) upheld in phylogenomic analysis.</title>
        <authorList>
            <person name="Locke S.A."/>
            <person name="Van Dam A."/>
            <person name="Caffara M."/>
            <person name="Pinto H.A."/>
            <person name="Lopez-Hernandez D."/>
            <person name="Blanar C.A."/>
        </authorList>
    </citation>
    <scope>NUCLEOTIDE SEQUENCE</scope>
    <source>
        <strain evidence="12">P.Ah.MTL.X.3</strain>
    </source>
</reference>
<keyword evidence="10" id="KW-0066">ATP synthesis</keyword>
<evidence type="ECO:0000256" key="8">
    <source>
        <dbReference type="ARBA" id="ARBA00023065"/>
    </source>
</evidence>
<evidence type="ECO:0000256" key="6">
    <source>
        <dbReference type="ARBA" id="ARBA00022781"/>
    </source>
</evidence>
<dbReference type="EMBL" id="MH536512">
    <property type="protein sequence ID" value="AYH51407.1"/>
    <property type="molecule type" value="Genomic_DNA"/>
</dbReference>
<comment type="similarity">
    <text evidence="2">Belongs to the ATPase A chain family.</text>
</comment>
<keyword evidence="4" id="KW-0138">CF(0)</keyword>
<evidence type="ECO:0000256" key="3">
    <source>
        <dbReference type="ARBA" id="ARBA00022448"/>
    </source>
</evidence>
<keyword evidence="9 11" id="KW-0472">Membrane</keyword>
<sequence>MKTNRLFIVYQNIISSFAAPTVDVFYTVVVSGLLIYLAMLRYPYIMEGGFFFFFLFSIIFPLFVSLFYSRLVQFSREFFASFVPSGTPLWIAWFVCLAETISYVVRPVVLVFRPFLNLMIGYYGMSAVASAVLFGGFFFCLLLILVCVFFYEIFVTLVHWFIVCSILDHSVSH</sequence>
<dbReference type="GO" id="GO:0045259">
    <property type="term" value="C:proton-transporting ATP synthase complex"/>
    <property type="evidence" value="ECO:0007669"/>
    <property type="project" value="UniProtKB-KW"/>
</dbReference>
<dbReference type="InterPro" id="IPR035908">
    <property type="entry name" value="F0_ATP_A_sf"/>
</dbReference>
<feature type="transmembrane region" description="Helical" evidence="11">
    <location>
        <begin position="124"/>
        <end position="151"/>
    </location>
</feature>
<evidence type="ECO:0000256" key="2">
    <source>
        <dbReference type="ARBA" id="ARBA00006810"/>
    </source>
</evidence>
<name>A0A6J3YMG9_9TREM</name>
<gene>
    <name evidence="12" type="primary">ATP6</name>
</gene>
<proteinExistence type="inferred from homology"/>
<keyword evidence="3" id="KW-0813">Transport</keyword>
<dbReference type="GO" id="GO:1902600">
    <property type="term" value="P:proton transmembrane transport"/>
    <property type="evidence" value="ECO:0007669"/>
    <property type="project" value="UniProtKB-KW"/>
</dbReference>
<evidence type="ECO:0000256" key="7">
    <source>
        <dbReference type="ARBA" id="ARBA00022989"/>
    </source>
</evidence>
<feature type="transmembrane region" description="Helical" evidence="11">
    <location>
        <begin position="12"/>
        <end position="38"/>
    </location>
</feature>
<evidence type="ECO:0000256" key="4">
    <source>
        <dbReference type="ARBA" id="ARBA00022547"/>
    </source>
</evidence>
<evidence type="ECO:0000313" key="12">
    <source>
        <dbReference type="EMBL" id="AYH51407.1"/>
    </source>
</evidence>
<keyword evidence="6" id="KW-0375">Hydrogen ion transport</keyword>
<evidence type="ECO:0000256" key="5">
    <source>
        <dbReference type="ARBA" id="ARBA00022692"/>
    </source>
</evidence>
<organism evidence="12">
    <name type="scientific">Posthodiplostomum centrarchi</name>
    <dbReference type="NCBI Taxonomy" id="1954244"/>
    <lineage>
        <taxon>Eukaryota</taxon>
        <taxon>Metazoa</taxon>
        <taxon>Spiralia</taxon>
        <taxon>Lophotrochozoa</taxon>
        <taxon>Platyhelminthes</taxon>
        <taxon>Trematoda</taxon>
        <taxon>Digenea</taxon>
        <taxon>Diplostomida</taxon>
        <taxon>Diplostomoidea</taxon>
        <taxon>Diplostomidae</taxon>
        <taxon>Posthodiplostomum</taxon>
    </lineage>
</organism>
<feature type="transmembrane region" description="Helical" evidence="11">
    <location>
        <begin position="89"/>
        <end position="112"/>
    </location>
</feature>
<dbReference type="AlphaFoldDB" id="A0A6J3YMG9"/>
<dbReference type="GO" id="GO:0006754">
    <property type="term" value="P:ATP biosynthetic process"/>
    <property type="evidence" value="ECO:0007669"/>
    <property type="project" value="UniProtKB-KW"/>
</dbReference>
<evidence type="ECO:0000256" key="10">
    <source>
        <dbReference type="ARBA" id="ARBA00023310"/>
    </source>
</evidence>
<keyword evidence="5 11" id="KW-0812">Transmembrane</keyword>
<evidence type="ECO:0000256" key="1">
    <source>
        <dbReference type="ARBA" id="ARBA00004141"/>
    </source>
</evidence>
<comment type="subcellular location">
    <subcellularLocation>
        <location evidence="1">Membrane</location>
        <topology evidence="1">Multi-pass membrane protein</topology>
    </subcellularLocation>
</comment>
<keyword evidence="12" id="KW-0496">Mitochondrion</keyword>
<accession>A0A6J3YMG9</accession>
<evidence type="ECO:0000256" key="11">
    <source>
        <dbReference type="SAM" id="Phobius"/>
    </source>
</evidence>